<evidence type="ECO:0000313" key="2">
    <source>
        <dbReference type="EMBL" id="SEJ43913.1"/>
    </source>
</evidence>
<accession>A0A1H9M1J1</accession>
<organism evidence="3 6">
    <name type="scientific">Azotobacter beijerinckii</name>
    <dbReference type="NCBI Taxonomy" id="170623"/>
    <lineage>
        <taxon>Bacteria</taxon>
        <taxon>Pseudomonadati</taxon>
        <taxon>Pseudomonadota</taxon>
        <taxon>Gammaproteobacteria</taxon>
        <taxon>Pseudomonadales</taxon>
        <taxon>Pseudomonadaceae</taxon>
        <taxon>Azotobacter</taxon>
    </lineage>
</organism>
<dbReference type="EMBL" id="FNYQ01000101">
    <property type="protein sequence ID" value="SEJ43913.1"/>
    <property type="molecule type" value="Genomic_DNA"/>
</dbReference>
<dbReference type="Proteomes" id="UP000199267">
    <property type="component" value="Unassembled WGS sequence"/>
</dbReference>
<evidence type="ECO:0000313" key="3">
    <source>
        <dbReference type="EMBL" id="SER17347.1"/>
    </source>
</evidence>
<gene>
    <name evidence="2" type="ORF">SAMN04244572_03976</name>
    <name evidence="3" type="ORF">SAMN04244573_03026</name>
    <name evidence="1" type="ORF">SAMN04244579_04100</name>
</gene>
<dbReference type="EMBL" id="FNYO01000081">
    <property type="protein sequence ID" value="SEJ36824.1"/>
    <property type="molecule type" value="Genomic_DNA"/>
</dbReference>
<dbReference type="RefSeq" id="WP_090623484.1">
    <property type="nucleotide sequence ID" value="NZ_FNYO01000081.1"/>
</dbReference>
<dbReference type="EMBL" id="FOFJ01000031">
    <property type="protein sequence ID" value="SER17347.1"/>
    <property type="molecule type" value="Genomic_DNA"/>
</dbReference>
<dbReference type="OrthoDB" id="6903041at2"/>
<proteinExistence type="predicted"/>
<sequence>MKRRDFPDHVAWSEARMNGDHALAFVAIQSRIPAVEIRFHLVYEGAHFPRLSDATEAADDALGKLVRFDRDNDPVFSSALC</sequence>
<protein>
    <submittedName>
        <fullName evidence="3">Uncharacterized protein</fullName>
    </submittedName>
</protein>
<evidence type="ECO:0000313" key="1">
    <source>
        <dbReference type="EMBL" id="SEJ36824.1"/>
    </source>
</evidence>
<evidence type="ECO:0000313" key="6">
    <source>
        <dbReference type="Proteomes" id="UP000199267"/>
    </source>
</evidence>
<dbReference type="Proteomes" id="UP000199005">
    <property type="component" value="Unassembled WGS sequence"/>
</dbReference>
<dbReference type="Proteomes" id="UP000199250">
    <property type="component" value="Unassembled WGS sequence"/>
</dbReference>
<dbReference type="AlphaFoldDB" id="A0A1H9M1J1"/>
<reference evidence="4 5" key="1">
    <citation type="submission" date="2016-10" db="EMBL/GenBank/DDBJ databases">
        <authorList>
            <person name="de Groot N.N."/>
        </authorList>
    </citation>
    <scope>NUCLEOTIDE SEQUENCE [LARGE SCALE GENOMIC DNA]</scope>
    <source>
        <strain evidence="1 4">DSM 1041</strain>
        <strain evidence="2 5">DSM 373</strain>
        <strain evidence="3 6">DSM 378</strain>
    </source>
</reference>
<evidence type="ECO:0000313" key="4">
    <source>
        <dbReference type="Proteomes" id="UP000199005"/>
    </source>
</evidence>
<evidence type="ECO:0000313" key="5">
    <source>
        <dbReference type="Proteomes" id="UP000199250"/>
    </source>
</evidence>
<name>A0A1H9M1J1_9GAMM</name>
<dbReference type="STRING" id="170623.SAMN04244579_04100"/>